<protein>
    <submittedName>
        <fullName evidence="1">Uncharacterized protein</fullName>
    </submittedName>
</protein>
<accession>A0AB33XRV8</accession>
<evidence type="ECO:0000313" key="2">
    <source>
        <dbReference type="Proteomes" id="UP000009352"/>
    </source>
</evidence>
<gene>
    <name evidence="1" type="ORF">LRHMDP3_2366</name>
</gene>
<evidence type="ECO:0000313" key="1">
    <source>
        <dbReference type="EMBL" id="EKS49348.1"/>
    </source>
</evidence>
<dbReference type="AlphaFoldDB" id="A0AB33XRV8"/>
<sequence>MQSQTIAISSRHVSDHGRDTRFDHGVHGSYMWIAALVSAL</sequence>
<dbReference type="EMBL" id="AMQX01000015">
    <property type="protein sequence ID" value="EKS49348.1"/>
    <property type="molecule type" value="Genomic_DNA"/>
</dbReference>
<proteinExistence type="predicted"/>
<name>A0AB33XRV8_LACRH</name>
<comment type="caution">
    <text evidence="1">The sequence shown here is derived from an EMBL/GenBank/DDBJ whole genome shotgun (WGS) entry which is preliminary data.</text>
</comment>
<reference evidence="1 2" key="1">
    <citation type="journal article" date="2013" name="Genome Announc.">
        <title>Draft Genome Sequence of Staphylococcus simulans UMC-CNS-990, Isolated from a Case of Chronic Bovine Mastitis.</title>
        <authorList>
            <person name="Calcutt M.J."/>
            <person name="Foecking M.F."/>
            <person name="Hsieh H.Y."/>
            <person name="Perry J."/>
            <person name="Stewart G.C."/>
            <person name="Middleton J.R."/>
        </authorList>
    </citation>
    <scope>NUCLEOTIDE SEQUENCE [LARGE SCALE GENOMIC DNA]</scope>
    <source>
        <strain evidence="1 2">LRHMDP3</strain>
    </source>
</reference>
<dbReference type="Proteomes" id="UP000009352">
    <property type="component" value="Unassembled WGS sequence"/>
</dbReference>
<organism evidence="1 2">
    <name type="scientific">Lacticaseibacillus rhamnosus LRHMDP3</name>
    <dbReference type="NCBI Taxonomy" id="1203259"/>
    <lineage>
        <taxon>Bacteria</taxon>
        <taxon>Bacillati</taxon>
        <taxon>Bacillota</taxon>
        <taxon>Bacilli</taxon>
        <taxon>Lactobacillales</taxon>
        <taxon>Lactobacillaceae</taxon>
        <taxon>Lacticaseibacillus</taxon>
    </lineage>
</organism>